<organism evidence="2">
    <name type="scientific">Vibrio owensii</name>
    <dbReference type="NCBI Taxonomy" id="696485"/>
    <lineage>
        <taxon>Bacteria</taxon>
        <taxon>Pseudomonadati</taxon>
        <taxon>Pseudomonadota</taxon>
        <taxon>Gammaproteobacteria</taxon>
        <taxon>Vibrionales</taxon>
        <taxon>Vibrionaceae</taxon>
        <taxon>Vibrio</taxon>
    </lineage>
</organism>
<protein>
    <recommendedName>
        <fullName evidence="3">Antirestriction protein</fullName>
    </recommendedName>
</protein>
<accession>A0A1S6KSI1</accession>
<keyword evidence="2" id="KW-0614">Plasmid</keyword>
<comment type="similarity">
    <text evidence="1">Belongs to the antirestriction protein family.</text>
</comment>
<dbReference type="InterPro" id="IPR004914">
    <property type="entry name" value="Antirestrict"/>
</dbReference>
<dbReference type="Pfam" id="PF03230">
    <property type="entry name" value="Antirestrict"/>
    <property type="match status" value="1"/>
</dbReference>
<evidence type="ECO:0000313" key="2">
    <source>
        <dbReference type="EMBL" id="AQT24318.1"/>
    </source>
</evidence>
<reference evidence="2" key="1">
    <citation type="journal article" date="2017" name="Sci. Rep.">
        <title>Shrimp AHPND-causing plasmids encoding the PirAB toxins as mediated by pirAB-Tn903 are prevalent in various Vibrio species.</title>
        <authorList>
            <person name="Xiao J."/>
            <person name="Liu L."/>
            <person name="Ke Y."/>
            <person name="Li X."/>
            <person name="Liu Y."/>
            <person name="Pan Y."/>
            <person name="Yan S."/>
            <person name="Wang Y."/>
        </authorList>
    </citation>
    <scope>NUCLEOTIDE SEQUENCE</scope>
    <source>
        <strain evidence="2">SH14</strain>
        <plasmid evidence="2">pVHvo</plasmid>
    </source>
</reference>
<name>A0A1S6KSI1_9VIBR</name>
<sequence>MASATIHNRVVPEPKIMIDSLACCQSINSKVIVMITASIVPTQERPNFYPSMTSNYLTVEQAVYHFSDQFLPDYSGGYWEFVTLSNGGKFAYPEMGEPVAVNNDYNCASASLSKEAAGICIWIIMLGNCAMSAYQKGNKAELDNLSEHQVLLMDYAREHAEWENIARVIN</sequence>
<geneLocation type="plasmid" evidence="2">
    <name>pVHvo</name>
</geneLocation>
<dbReference type="Gene3D" id="3.30.70.3580">
    <property type="entry name" value="Antirestriction protein"/>
    <property type="match status" value="1"/>
</dbReference>
<dbReference type="InterPro" id="IPR042297">
    <property type="entry name" value="Antirestriction_sf"/>
</dbReference>
<evidence type="ECO:0000256" key="1">
    <source>
        <dbReference type="ARBA" id="ARBA00008618"/>
    </source>
</evidence>
<evidence type="ECO:0008006" key="3">
    <source>
        <dbReference type="Google" id="ProtNLM"/>
    </source>
</evidence>
<proteinExistence type="inferred from homology"/>
<dbReference type="EMBL" id="KX268305">
    <property type="protein sequence ID" value="AQT24318.1"/>
    <property type="molecule type" value="Genomic_DNA"/>
</dbReference>
<dbReference type="AlphaFoldDB" id="A0A1S6KSI1"/>